<comment type="caution">
    <text evidence="5">The sequence shown here is derived from an EMBL/GenBank/DDBJ whole genome shotgun (WGS) entry which is preliminary data.</text>
</comment>
<name>A0A934N504_9GAMM</name>
<dbReference type="RefSeq" id="WP_199466719.1">
    <property type="nucleotide sequence ID" value="NZ_JAEMNX010000002.1"/>
</dbReference>
<evidence type="ECO:0000256" key="3">
    <source>
        <dbReference type="ARBA" id="ARBA00023163"/>
    </source>
</evidence>
<dbReference type="AlphaFoldDB" id="A0A934N504"/>
<protein>
    <submittedName>
        <fullName evidence="5">Helix-turn-helix domain-containing protein</fullName>
    </submittedName>
</protein>
<dbReference type="SMART" id="SM00342">
    <property type="entry name" value="HTH_ARAC"/>
    <property type="match status" value="1"/>
</dbReference>
<evidence type="ECO:0000259" key="4">
    <source>
        <dbReference type="PROSITE" id="PS01124"/>
    </source>
</evidence>
<dbReference type="PANTHER" id="PTHR43280">
    <property type="entry name" value="ARAC-FAMILY TRANSCRIPTIONAL REGULATOR"/>
    <property type="match status" value="1"/>
</dbReference>
<reference evidence="5" key="1">
    <citation type="submission" date="2020-12" db="EMBL/GenBank/DDBJ databases">
        <title>Marinomonas arctica sp. nov., a psychrotolerant bacterium isolated from the Arctic.</title>
        <authorList>
            <person name="Zhang Y."/>
        </authorList>
    </citation>
    <scope>NUCLEOTIDE SEQUENCE</scope>
    <source>
        <strain evidence="5">C1424</strain>
    </source>
</reference>
<accession>A0A934N504</accession>
<dbReference type="Proteomes" id="UP000628710">
    <property type="component" value="Unassembled WGS sequence"/>
</dbReference>
<keyword evidence="1" id="KW-0805">Transcription regulation</keyword>
<dbReference type="EMBL" id="JAEMNX010000002">
    <property type="protein sequence ID" value="MBJ7536546.1"/>
    <property type="molecule type" value="Genomic_DNA"/>
</dbReference>
<dbReference type="SUPFAM" id="SSF46689">
    <property type="entry name" value="Homeodomain-like"/>
    <property type="match status" value="1"/>
</dbReference>
<dbReference type="PANTHER" id="PTHR43280:SF32">
    <property type="entry name" value="TRANSCRIPTIONAL REGULATORY PROTEIN"/>
    <property type="match status" value="1"/>
</dbReference>
<dbReference type="InterPro" id="IPR009057">
    <property type="entry name" value="Homeodomain-like_sf"/>
</dbReference>
<keyword evidence="3" id="KW-0804">Transcription</keyword>
<dbReference type="GO" id="GO:0043565">
    <property type="term" value="F:sequence-specific DNA binding"/>
    <property type="evidence" value="ECO:0007669"/>
    <property type="project" value="InterPro"/>
</dbReference>
<dbReference type="Gene3D" id="1.10.10.60">
    <property type="entry name" value="Homeodomain-like"/>
    <property type="match status" value="1"/>
</dbReference>
<evidence type="ECO:0000256" key="2">
    <source>
        <dbReference type="ARBA" id="ARBA00023125"/>
    </source>
</evidence>
<evidence type="ECO:0000256" key="1">
    <source>
        <dbReference type="ARBA" id="ARBA00023015"/>
    </source>
</evidence>
<gene>
    <name evidence="5" type="ORF">I8J31_02495</name>
</gene>
<evidence type="ECO:0000313" key="5">
    <source>
        <dbReference type="EMBL" id="MBJ7536546.1"/>
    </source>
</evidence>
<organism evidence="5 6">
    <name type="scientific">Marinomonas transparens</name>
    <dbReference type="NCBI Taxonomy" id="2795388"/>
    <lineage>
        <taxon>Bacteria</taxon>
        <taxon>Pseudomonadati</taxon>
        <taxon>Pseudomonadota</taxon>
        <taxon>Gammaproteobacteria</taxon>
        <taxon>Oceanospirillales</taxon>
        <taxon>Oceanospirillaceae</taxon>
        <taxon>Marinomonas</taxon>
    </lineage>
</organism>
<proteinExistence type="predicted"/>
<sequence length="296" mass="33709">MLTNIIGSMVRFEEIQPGLQPRTFSTGSGNFSDFNLIGVVQRGEISVLYEDEQHSVMESSIFCLPHKAIAKILVPAGSQIWLIGYSNELTSLVIGTELDSAKLAILMHQLTLTQCQKSDINESYLPLLKLLNLEIAFTKNRSQTIICSIIRILLITTYRLTNIQSIKLTNSPDELVLQRFRQLVEIEFKNRQPVSYYCNELNVTYDRLHAICQRNLQKTPLQLINNRVLIEATSRLKKSSDSIQLIASQLGYNDASQFSHFFKKETRLSPNQFRKNNAAKGDLKGSNTEYNFSDWP</sequence>
<keyword evidence="2" id="KW-0238">DNA-binding</keyword>
<keyword evidence="6" id="KW-1185">Reference proteome</keyword>
<dbReference type="InterPro" id="IPR018060">
    <property type="entry name" value="HTH_AraC"/>
</dbReference>
<evidence type="ECO:0000313" key="6">
    <source>
        <dbReference type="Proteomes" id="UP000628710"/>
    </source>
</evidence>
<feature type="domain" description="HTH araC/xylS-type" evidence="4">
    <location>
        <begin position="178"/>
        <end position="276"/>
    </location>
</feature>
<dbReference type="GO" id="GO:0003700">
    <property type="term" value="F:DNA-binding transcription factor activity"/>
    <property type="evidence" value="ECO:0007669"/>
    <property type="project" value="InterPro"/>
</dbReference>
<dbReference type="PROSITE" id="PS01124">
    <property type="entry name" value="HTH_ARAC_FAMILY_2"/>
    <property type="match status" value="1"/>
</dbReference>
<dbReference type="Pfam" id="PF12833">
    <property type="entry name" value="HTH_18"/>
    <property type="match status" value="1"/>
</dbReference>